<dbReference type="NCBIfam" id="TIGR02937">
    <property type="entry name" value="sigma70-ECF"/>
    <property type="match status" value="1"/>
</dbReference>
<dbReference type="InterPro" id="IPR014284">
    <property type="entry name" value="RNA_pol_sigma-70_dom"/>
</dbReference>
<dbReference type="Pfam" id="PF08281">
    <property type="entry name" value="Sigma70_r4_2"/>
    <property type="match status" value="1"/>
</dbReference>
<keyword evidence="10" id="KW-1185">Reference proteome</keyword>
<evidence type="ECO:0000313" key="9">
    <source>
        <dbReference type="EMBL" id="QNO16379.1"/>
    </source>
</evidence>
<feature type="domain" description="RNA polymerase sigma-70 region 2" evidence="7">
    <location>
        <begin position="19"/>
        <end position="85"/>
    </location>
</feature>
<evidence type="ECO:0000256" key="3">
    <source>
        <dbReference type="ARBA" id="ARBA00023082"/>
    </source>
</evidence>
<dbReference type="GO" id="GO:0006950">
    <property type="term" value="P:response to stress"/>
    <property type="evidence" value="ECO:0007669"/>
    <property type="project" value="UniProtKB-ARBA"/>
</dbReference>
<keyword evidence="4 6" id="KW-0238">DNA-binding</keyword>
<dbReference type="InterPro" id="IPR013249">
    <property type="entry name" value="RNA_pol_sigma70_r4_t2"/>
</dbReference>
<protein>
    <recommendedName>
        <fullName evidence="6">RNA polymerase sigma factor</fullName>
    </recommendedName>
</protein>
<dbReference type="Pfam" id="PF04542">
    <property type="entry name" value="Sigma70_r2"/>
    <property type="match status" value="1"/>
</dbReference>
<keyword evidence="2 6" id="KW-0805">Transcription regulation</keyword>
<evidence type="ECO:0000259" key="8">
    <source>
        <dbReference type="Pfam" id="PF08281"/>
    </source>
</evidence>
<dbReference type="GO" id="GO:0006352">
    <property type="term" value="P:DNA-templated transcription initiation"/>
    <property type="evidence" value="ECO:0007669"/>
    <property type="project" value="InterPro"/>
</dbReference>
<dbReference type="Gene3D" id="1.10.1740.10">
    <property type="match status" value="1"/>
</dbReference>
<organism evidence="9 10">
    <name type="scientific">Alkalicella caledoniensis</name>
    <dbReference type="NCBI Taxonomy" id="2731377"/>
    <lineage>
        <taxon>Bacteria</taxon>
        <taxon>Bacillati</taxon>
        <taxon>Bacillota</taxon>
        <taxon>Clostridia</taxon>
        <taxon>Eubacteriales</taxon>
        <taxon>Proteinivoracaceae</taxon>
        <taxon>Alkalicella</taxon>
    </lineage>
</organism>
<dbReference type="PROSITE" id="PS01063">
    <property type="entry name" value="SIGMA70_ECF"/>
    <property type="match status" value="1"/>
</dbReference>
<dbReference type="InterPro" id="IPR013325">
    <property type="entry name" value="RNA_pol_sigma_r2"/>
</dbReference>
<proteinExistence type="inferred from homology"/>
<dbReference type="InterPro" id="IPR013324">
    <property type="entry name" value="RNA_pol_sigma_r3/r4-like"/>
</dbReference>
<dbReference type="RefSeq" id="WP_213166771.1">
    <property type="nucleotide sequence ID" value="NZ_CP058559.1"/>
</dbReference>
<dbReference type="SUPFAM" id="SSF88946">
    <property type="entry name" value="Sigma2 domain of RNA polymerase sigma factors"/>
    <property type="match status" value="1"/>
</dbReference>
<dbReference type="SUPFAM" id="SSF88659">
    <property type="entry name" value="Sigma3 and sigma4 domains of RNA polymerase sigma factors"/>
    <property type="match status" value="1"/>
</dbReference>
<dbReference type="PANTHER" id="PTHR43133">
    <property type="entry name" value="RNA POLYMERASE ECF-TYPE SIGMA FACTO"/>
    <property type="match status" value="1"/>
</dbReference>
<dbReference type="KEGG" id="acae:HYG86_17175"/>
<dbReference type="EMBL" id="CP058559">
    <property type="protein sequence ID" value="QNO16379.1"/>
    <property type="molecule type" value="Genomic_DNA"/>
</dbReference>
<evidence type="ECO:0000259" key="7">
    <source>
        <dbReference type="Pfam" id="PF04542"/>
    </source>
</evidence>
<comment type="similarity">
    <text evidence="1 6">Belongs to the sigma-70 factor family. ECF subfamily.</text>
</comment>
<dbReference type="Proteomes" id="UP000516160">
    <property type="component" value="Chromosome"/>
</dbReference>
<dbReference type="CDD" id="cd06171">
    <property type="entry name" value="Sigma70_r4"/>
    <property type="match status" value="1"/>
</dbReference>
<accession>A0A7G9WCG7</accession>
<evidence type="ECO:0000256" key="4">
    <source>
        <dbReference type="ARBA" id="ARBA00023125"/>
    </source>
</evidence>
<feature type="domain" description="RNA polymerase sigma factor 70 region 4 type 2" evidence="8">
    <location>
        <begin position="117"/>
        <end position="168"/>
    </location>
</feature>
<dbReference type="GO" id="GO:0016987">
    <property type="term" value="F:sigma factor activity"/>
    <property type="evidence" value="ECO:0007669"/>
    <property type="project" value="UniProtKB-KW"/>
</dbReference>
<dbReference type="InterPro" id="IPR007627">
    <property type="entry name" value="RNA_pol_sigma70_r2"/>
</dbReference>
<keyword evidence="5 6" id="KW-0804">Transcription</keyword>
<evidence type="ECO:0000256" key="6">
    <source>
        <dbReference type="RuleBase" id="RU000716"/>
    </source>
</evidence>
<dbReference type="InterPro" id="IPR036388">
    <property type="entry name" value="WH-like_DNA-bd_sf"/>
</dbReference>
<evidence type="ECO:0000256" key="5">
    <source>
        <dbReference type="ARBA" id="ARBA00023163"/>
    </source>
</evidence>
<evidence type="ECO:0000256" key="2">
    <source>
        <dbReference type="ARBA" id="ARBA00023015"/>
    </source>
</evidence>
<dbReference type="InterPro" id="IPR000838">
    <property type="entry name" value="RNA_pol_sigma70_ECF_CS"/>
</dbReference>
<gene>
    <name evidence="9" type="ORF">HYG86_17175</name>
</gene>
<sequence>MDALILQCKLGDIDAFNRLIEDYKDIALKMAIQLTGSIHEAEDIIQEAFIKVYKHIKNFNGECSFTTWLYQIILNLYRDSCKKANKLSTISMEKIYDKIMNIQCPSLDFELKEIRESISQNINNLPDLTQKAILLKDYYGFSYQEISNMLECSIDSVKTRLYRGRKFLQENFHWS</sequence>
<reference evidence="9 10" key="1">
    <citation type="submission" date="2020-07" db="EMBL/GenBank/DDBJ databases">
        <title>Alkalicella. sp. LB2 genome.</title>
        <authorList>
            <person name="Postec A."/>
            <person name="Quemeneur M."/>
        </authorList>
    </citation>
    <scope>NUCLEOTIDE SEQUENCE [LARGE SCALE GENOMIC DNA]</scope>
    <source>
        <strain evidence="9 10">LB2</strain>
    </source>
</reference>
<dbReference type="Gene3D" id="1.10.10.10">
    <property type="entry name" value="Winged helix-like DNA-binding domain superfamily/Winged helix DNA-binding domain"/>
    <property type="match status" value="1"/>
</dbReference>
<name>A0A7G9WCG7_ALKCA</name>
<dbReference type="PANTHER" id="PTHR43133:SF51">
    <property type="entry name" value="RNA POLYMERASE SIGMA FACTOR"/>
    <property type="match status" value="1"/>
</dbReference>
<evidence type="ECO:0000313" key="10">
    <source>
        <dbReference type="Proteomes" id="UP000516160"/>
    </source>
</evidence>
<dbReference type="InterPro" id="IPR039425">
    <property type="entry name" value="RNA_pol_sigma-70-like"/>
</dbReference>
<keyword evidence="3 6" id="KW-0731">Sigma factor</keyword>
<dbReference type="GO" id="GO:0003677">
    <property type="term" value="F:DNA binding"/>
    <property type="evidence" value="ECO:0007669"/>
    <property type="project" value="UniProtKB-KW"/>
</dbReference>
<dbReference type="AlphaFoldDB" id="A0A7G9WCG7"/>
<evidence type="ECO:0000256" key="1">
    <source>
        <dbReference type="ARBA" id="ARBA00010641"/>
    </source>
</evidence>